<keyword evidence="3" id="KW-0540">Nuclease</keyword>
<keyword evidence="7" id="KW-0460">Magnesium</keyword>
<keyword evidence="4" id="KW-0479">Metal-binding</keyword>
<dbReference type="EMBL" id="FOZK01000002">
    <property type="protein sequence ID" value="SFS03208.1"/>
    <property type="molecule type" value="Genomic_DNA"/>
</dbReference>
<keyword evidence="6 10" id="KW-0378">Hydrolase</keyword>
<comment type="cofactor">
    <cofactor evidence="1">
        <name>Mn(2+)</name>
        <dbReference type="ChEBI" id="CHEBI:29035"/>
    </cofactor>
</comment>
<keyword evidence="11" id="KW-1185">Reference proteome</keyword>
<dbReference type="InterPro" id="IPR036691">
    <property type="entry name" value="Endo/exonu/phosph_ase_sf"/>
</dbReference>
<dbReference type="Pfam" id="PF03372">
    <property type="entry name" value="Exo_endo_phos"/>
    <property type="match status" value="1"/>
</dbReference>
<dbReference type="STRING" id="767519.SAMN05216559_2752"/>
<evidence type="ECO:0000256" key="2">
    <source>
        <dbReference type="ARBA" id="ARBA00001946"/>
    </source>
</evidence>
<keyword evidence="10" id="KW-0269">Exonuclease</keyword>
<dbReference type="PANTHER" id="PTHR15822:SF4">
    <property type="entry name" value="TYROSYL-DNA PHOSPHODIESTERASE 2"/>
    <property type="match status" value="1"/>
</dbReference>
<keyword evidence="8" id="KW-0234">DNA repair</keyword>
<sequence length="250" mass="28563">MTISALTFNVLYEGLEDVAVEWPDRVADVAGLIRYHEPTLVGLQECWLGQTDDVRELLPEYEWFGEDRDIGEHTPIGVHRDRTTIVDTETFWLAPDPTDRRPAWDATLPRLATHVTVETKSTGQRLDHYNVHLDVDGERARNESAKILRERFADHDGPVILTGDCNCRPGSRAYEILADGLDDVREHVERPYGPYETYHGYDREKAKRIDYVFASRSLSATTHAVLTDRAANWRSPSDHWPVVARFEPPA</sequence>
<evidence type="ECO:0000256" key="3">
    <source>
        <dbReference type="ARBA" id="ARBA00022722"/>
    </source>
</evidence>
<dbReference type="Gene3D" id="3.60.10.10">
    <property type="entry name" value="Endonuclease/exonuclease/phosphatase"/>
    <property type="match status" value="1"/>
</dbReference>
<dbReference type="OrthoDB" id="200635at2157"/>
<dbReference type="RefSeq" id="WP_177227485.1">
    <property type="nucleotide sequence ID" value="NZ_FOZK01000002.1"/>
</dbReference>
<evidence type="ECO:0000259" key="9">
    <source>
        <dbReference type="Pfam" id="PF03372"/>
    </source>
</evidence>
<evidence type="ECO:0000256" key="6">
    <source>
        <dbReference type="ARBA" id="ARBA00022801"/>
    </source>
</evidence>
<protein>
    <submittedName>
        <fullName evidence="10">Metal-dependent hydrolase, endonuclease/exonuclease/phosphatase family</fullName>
    </submittedName>
</protein>
<reference evidence="10 11" key="1">
    <citation type="submission" date="2016-10" db="EMBL/GenBank/DDBJ databases">
        <authorList>
            <person name="de Groot N.N."/>
        </authorList>
    </citation>
    <scope>NUCLEOTIDE SEQUENCE [LARGE SCALE GENOMIC DNA]</scope>
    <source>
        <strain evidence="10 11">CGMCC 1.10457</strain>
    </source>
</reference>
<evidence type="ECO:0000256" key="1">
    <source>
        <dbReference type="ARBA" id="ARBA00001936"/>
    </source>
</evidence>
<proteinExistence type="predicted"/>
<organism evidence="10 11">
    <name type="scientific">Halomicrobium zhouii</name>
    <dbReference type="NCBI Taxonomy" id="767519"/>
    <lineage>
        <taxon>Archaea</taxon>
        <taxon>Methanobacteriati</taxon>
        <taxon>Methanobacteriota</taxon>
        <taxon>Stenosarchaea group</taxon>
        <taxon>Halobacteria</taxon>
        <taxon>Halobacteriales</taxon>
        <taxon>Haloarculaceae</taxon>
        <taxon>Halomicrobium</taxon>
    </lineage>
</organism>
<dbReference type="Proteomes" id="UP000199062">
    <property type="component" value="Unassembled WGS sequence"/>
</dbReference>
<evidence type="ECO:0000256" key="8">
    <source>
        <dbReference type="ARBA" id="ARBA00023204"/>
    </source>
</evidence>
<dbReference type="PANTHER" id="PTHR15822">
    <property type="entry name" value="TRAF AND TNF RECEPTOR-ASSOCIATED PROTEIN"/>
    <property type="match status" value="1"/>
</dbReference>
<feature type="domain" description="Endonuclease/exonuclease/phosphatase" evidence="9">
    <location>
        <begin position="6"/>
        <end position="239"/>
    </location>
</feature>
<dbReference type="GO" id="GO:0004519">
    <property type="term" value="F:endonuclease activity"/>
    <property type="evidence" value="ECO:0007669"/>
    <property type="project" value="UniProtKB-KW"/>
</dbReference>
<dbReference type="SUPFAM" id="SSF56219">
    <property type="entry name" value="DNase I-like"/>
    <property type="match status" value="1"/>
</dbReference>
<evidence type="ECO:0000256" key="4">
    <source>
        <dbReference type="ARBA" id="ARBA00022723"/>
    </source>
</evidence>
<dbReference type="InterPro" id="IPR005135">
    <property type="entry name" value="Endo/exonuclease/phosphatase"/>
</dbReference>
<gene>
    <name evidence="10" type="ORF">SAMN05216559_2752</name>
</gene>
<evidence type="ECO:0000313" key="11">
    <source>
        <dbReference type="Proteomes" id="UP000199062"/>
    </source>
</evidence>
<keyword evidence="10" id="KW-0255">Endonuclease</keyword>
<dbReference type="GO" id="GO:0006281">
    <property type="term" value="P:DNA repair"/>
    <property type="evidence" value="ECO:0007669"/>
    <property type="project" value="UniProtKB-KW"/>
</dbReference>
<name>A0A1I6LIQ2_9EURY</name>
<accession>A0A1I6LIQ2</accession>
<dbReference type="AlphaFoldDB" id="A0A1I6LIQ2"/>
<dbReference type="GO" id="GO:0046872">
    <property type="term" value="F:metal ion binding"/>
    <property type="evidence" value="ECO:0007669"/>
    <property type="project" value="UniProtKB-KW"/>
</dbReference>
<evidence type="ECO:0000256" key="7">
    <source>
        <dbReference type="ARBA" id="ARBA00022842"/>
    </source>
</evidence>
<evidence type="ECO:0000313" key="10">
    <source>
        <dbReference type="EMBL" id="SFS03208.1"/>
    </source>
</evidence>
<dbReference type="GO" id="GO:0004527">
    <property type="term" value="F:exonuclease activity"/>
    <property type="evidence" value="ECO:0007669"/>
    <property type="project" value="UniProtKB-KW"/>
</dbReference>
<dbReference type="InterPro" id="IPR051547">
    <property type="entry name" value="TDP2-like"/>
</dbReference>
<dbReference type="CDD" id="cd09083">
    <property type="entry name" value="EEP-1"/>
    <property type="match status" value="1"/>
</dbReference>
<evidence type="ECO:0000256" key="5">
    <source>
        <dbReference type="ARBA" id="ARBA00022763"/>
    </source>
</evidence>
<comment type="cofactor">
    <cofactor evidence="2">
        <name>Mg(2+)</name>
        <dbReference type="ChEBI" id="CHEBI:18420"/>
    </cofactor>
</comment>
<keyword evidence="5" id="KW-0227">DNA damage</keyword>